<accession>A0A327JGD3</accession>
<evidence type="ECO:0000256" key="1">
    <source>
        <dbReference type="SAM" id="SignalP"/>
    </source>
</evidence>
<feature type="chain" id="PRO_5016322685" description="VWFA domain-containing protein" evidence="1">
    <location>
        <begin position="30"/>
        <end position="255"/>
    </location>
</feature>
<dbReference type="InterPro" id="IPR036465">
    <property type="entry name" value="vWFA_dom_sf"/>
</dbReference>
<dbReference type="SUPFAM" id="SSF53300">
    <property type="entry name" value="vWA-like"/>
    <property type="match status" value="1"/>
</dbReference>
<dbReference type="Pfam" id="PF06707">
    <property type="entry name" value="DUF1194"/>
    <property type="match status" value="1"/>
</dbReference>
<dbReference type="AlphaFoldDB" id="A0A327JGD3"/>
<reference evidence="2 3" key="1">
    <citation type="submission" date="2017-07" db="EMBL/GenBank/DDBJ databases">
        <title>Draft Genome Sequences of Select Purple Nonsulfur Bacteria.</title>
        <authorList>
            <person name="Lasarre B."/>
            <person name="Mckinlay J.B."/>
        </authorList>
    </citation>
    <scope>NUCLEOTIDE SEQUENCE [LARGE SCALE GENOMIC DNA]</scope>
    <source>
        <strain evidence="2 3">DSM 11290</strain>
    </source>
</reference>
<feature type="signal peptide" evidence="1">
    <location>
        <begin position="1"/>
        <end position="29"/>
    </location>
</feature>
<protein>
    <recommendedName>
        <fullName evidence="4">VWFA domain-containing protein</fullName>
    </recommendedName>
</protein>
<evidence type="ECO:0000313" key="3">
    <source>
        <dbReference type="Proteomes" id="UP000249299"/>
    </source>
</evidence>
<keyword evidence="1" id="KW-0732">Signal</keyword>
<keyword evidence="3" id="KW-1185">Reference proteome</keyword>
<evidence type="ECO:0008006" key="4">
    <source>
        <dbReference type="Google" id="ProtNLM"/>
    </source>
</evidence>
<sequence length="255" mass="26748">MSACTQWVRTGLGLFLLAALALAPAPAAATEVALELVLLADATGSIDNDEIRFQRKGYAEAITDPAVVTAIRNTPHGQIAVTYVEWGDSQSQDIVVGWTVIDGPESAAAFAEALMIPPRKAHGYNAIGTALLLGMALIENNDIQGFRKVIDISADSANSWSGPSIESARATVVSSGITINGLAVLCRHCISGRPVSYDLEAAFAEKIIGGPGAFVVTADSAATFANAVRRKLIMEIAGDPQPKRMAETETNVRAD</sequence>
<proteinExistence type="predicted"/>
<organism evidence="2 3">
    <name type="scientific">Rhodobium orientis</name>
    <dbReference type="NCBI Taxonomy" id="34017"/>
    <lineage>
        <taxon>Bacteria</taxon>
        <taxon>Pseudomonadati</taxon>
        <taxon>Pseudomonadota</taxon>
        <taxon>Alphaproteobacteria</taxon>
        <taxon>Hyphomicrobiales</taxon>
        <taxon>Rhodobiaceae</taxon>
        <taxon>Rhodobium</taxon>
    </lineage>
</organism>
<gene>
    <name evidence="2" type="ORF">CH339_23010</name>
</gene>
<name>A0A327JGD3_9HYPH</name>
<evidence type="ECO:0000313" key="2">
    <source>
        <dbReference type="EMBL" id="RAI23862.1"/>
    </source>
</evidence>
<dbReference type="EMBL" id="NPEV01000093">
    <property type="protein sequence ID" value="RAI23862.1"/>
    <property type="molecule type" value="Genomic_DNA"/>
</dbReference>
<dbReference type="Proteomes" id="UP000249299">
    <property type="component" value="Unassembled WGS sequence"/>
</dbReference>
<comment type="caution">
    <text evidence="2">The sequence shown here is derived from an EMBL/GenBank/DDBJ whole genome shotgun (WGS) entry which is preliminary data.</text>
</comment>
<dbReference type="InterPro" id="IPR010607">
    <property type="entry name" value="DUF1194"/>
</dbReference>
<dbReference type="RefSeq" id="WP_111436779.1">
    <property type="nucleotide sequence ID" value="NZ_JACIGG010000037.1"/>
</dbReference>
<dbReference type="OrthoDB" id="9792179at2"/>